<gene>
    <name evidence="3" type="ORF">FRACYDRAFT_267570</name>
</gene>
<reference evidence="3 4" key="1">
    <citation type="submission" date="2016-09" db="EMBL/GenBank/DDBJ databases">
        <title>Extensive genetic diversity and differential bi-allelic expression allows diatom success in the polar Southern Ocean.</title>
        <authorList>
            <consortium name="DOE Joint Genome Institute"/>
            <person name="Mock T."/>
            <person name="Otillar R.P."/>
            <person name="Strauss J."/>
            <person name="Dupont C."/>
            <person name="Frickenhaus S."/>
            <person name="Maumus F."/>
            <person name="Mcmullan M."/>
            <person name="Sanges R."/>
            <person name="Schmutz J."/>
            <person name="Toseland A."/>
            <person name="Valas R."/>
            <person name="Veluchamy A."/>
            <person name="Ward B.J."/>
            <person name="Allen A."/>
            <person name="Barry K."/>
            <person name="Falciatore A."/>
            <person name="Ferrante M."/>
            <person name="Fortunato A.E."/>
            <person name="Gloeckner G."/>
            <person name="Gruber A."/>
            <person name="Hipkin R."/>
            <person name="Janech M."/>
            <person name="Kroth P."/>
            <person name="Leese F."/>
            <person name="Lindquist E."/>
            <person name="Lyon B.R."/>
            <person name="Martin J."/>
            <person name="Mayer C."/>
            <person name="Parker M."/>
            <person name="Quesneville H."/>
            <person name="Raymond J."/>
            <person name="Uhlig C."/>
            <person name="Valentin K.U."/>
            <person name="Worden A.Z."/>
            <person name="Armbrust E.V."/>
            <person name="Bowler C."/>
            <person name="Green B."/>
            <person name="Moulton V."/>
            <person name="Van Oosterhout C."/>
            <person name="Grigoriev I."/>
        </authorList>
    </citation>
    <scope>NUCLEOTIDE SEQUENCE [LARGE SCALE GENOMIC DNA]</scope>
    <source>
        <strain evidence="3 4">CCMP1102</strain>
    </source>
</reference>
<organism evidence="3 4">
    <name type="scientific">Fragilariopsis cylindrus CCMP1102</name>
    <dbReference type="NCBI Taxonomy" id="635003"/>
    <lineage>
        <taxon>Eukaryota</taxon>
        <taxon>Sar</taxon>
        <taxon>Stramenopiles</taxon>
        <taxon>Ochrophyta</taxon>
        <taxon>Bacillariophyta</taxon>
        <taxon>Bacillariophyceae</taxon>
        <taxon>Bacillariophycidae</taxon>
        <taxon>Bacillariales</taxon>
        <taxon>Bacillariaceae</taxon>
        <taxon>Fragilariopsis</taxon>
    </lineage>
</organism>
<dbReference type="PROSITE" id="PS51857">
    <property type="entry name" value="CSD_2"/>
    <property type="match status" value="1"/>
</dbReference>
<sequence length="99" mass="10301">MAESGTVKFFSQKGFGFITPTDGGEDVFVHFSAINKDGYKSLNEGETVKYDKQFDDVKQKWSAANVTGNGDGTPKPRRDNNGGGGGGDWGGNGGGGGGY</sequence>
<dbReference type="OrthoDB" id="422005at2759"/>
<dbReference type="AlphaFoldDB" id="A0A1E7FZT1"/>
<evidence type="ECO:0000259" key="2">
    <source>
        <dbReference type="PROSITE" id="PS51857"/>
    </source>
</evidence>
<dbReference type="Proteomes" id="UP000095751">
    <property type="component" value="Unassembled WGS sequence"/>
</dbReference>
<dbReference type="Pfam" id="PF00313">
    <property type="entry name" value="CSD"/>
    <property type="match status" value="1"/>
</dbReference>
<keyword evidence="4" id="KW-1185">Reference proteome</keyword>
<accession>A0A1E7FZT1</accession>
<dbReference type="PANTHER" id="PTHR46565:SF20">
    <property type="entry name" value="COLD SHOCK DOMAIN-CONTAINING PROTEIN 4"/>
    <property type="match status" value="1"/>
</dbReference>
<dbReference type="PRINTS" id="PR00050">
    <property type="entry name" value="COLDSHOCK"/>
</dbReference>
<dbReference type="InParanoid" id="A0A1E7FZT1"/>
<dbReference type="InterPro" id="IPR002059">
    <property type="entry name" value="CSP_DNA-bd"/>
</dbReference>
<evidence type="ECO:0000256" key="1">
    <source>
        <dbReference type="SAM" id="MobiDB-lite"/>
    </source>
</evidence>
<evidence type="ECO:0000313" key="4">
    <source>
        <dbReference type="Proteomes" id="UP000095751"/>
    </source>
</evidence>
<dbReference type="GO" id="GO:0003676">
    <property type="term" value="F:nucleic acid binding"/>
    <property type="evidence" value="ECO:0007669"/>
    <property type="project" value="InterPro"/>
</dbReference>
<feature type="compositionally biased region" description="Gly residues" evidence="1">
    <location>
        <begin position="81"/>
        <end position="99"/>
    </location>
</feature>
<dbReference type="PANTHER" id="PTHR46565">
    <property type="entry name" value="COLD SHOCK DOMAIN PROTEIN 2"/>
    <property type="match status" value="1"/>
</dbReference>
<proteinExistence type="predicted"/>
<dbReference type="InterPro" id="IPR019844">
    <property type="entry name" value="CSD_CS"/>
</dbReference>
<dbReference type="SMART" id="SM00357">
    <property type="entry name" value="CSP"/>
    <property type="match status" value="1"/>
</dbReference>
<dbReference type="InterPro" id="IPR012340">
    <property type="entry name" value="NA-bd_OB-fold"/>
</dbReference>
<dbReference type="PROSITE" id="PS00352">
    <property type="entry name" value="CSD_1"/>
    <property type="match status" value="1"/>
</dbReference>
<dbReference type="KEGG" id="fcy:FRACYDRAFT_267570"/>
<dbReference type="EMBL" id="KV784353">
    <property type="protein sequence ID" value="OEU23659.1"/>
    <property type="molecule type" value="Genomic_DNA"/>
</dbReference>
<dbReference type="Gene3D" id="2.40.50.140">
    <property type="entry name" value="Nucleic acid-binding proteins"/>
    <property type="match status" value="1"/>
</dbReference>
<dbReference type="CDD" id="cd04458">
    <property type="entry name" value="CSP_CDS"/>
    <property type="match status" value="1"/>
</dbReference>
<feature type="domain" description="CSD" evidence="2">
    <location>
        <begin position="2"/>
        <end position="68"/>
    </location>
</feature>
<evidence type="ECO:0000313" key="3">
    <source>
        <dbReference type="EMBL" id="OEU23659.1"/>
    </source>
</evidence>
<feature type="region of interest" description="Disordered" evidence="1">
    <location>
        <begin position="63"/>
        <end position="99"/>
    </location>
</feature>
<dbReference type="SUPFAM" id="SSF50249">
    <property type="entry name" value="Nucleic acid-binding proteins"/>
    <property type="match status" value="1"/>
</dbReference>
<name>A0A1E7FZT1_9STRA</name>
<protein>
    <submittedName>
        <fullName evidence="3">CSD-domain-containing protein</fullName>
    </submittedName>
</protein>
<dbReference type="InterPro" id="IPR011129">
    <property type="entry name" value="CSD"/>
</dbReference>